<keyword evidence="2" id="KW-1185">Reference proteome</keyword>
<evidence type="ECO:0000313" key="1">
    <source>
        <dbReference type="EMBL" id="RFS45096.1"/>
    </source>
</evidence>
<accession>A0A372FX39</accession>
<sequence>MTAVGVQVQVHRRVRLNVQSSPYQPGSQKIIQAIDVHQRGRWPCPTQSSCGVERVPVDRLA</sequence>
<dbReference type="AlphaFoldDB" id="A0A372FX39"/>
<proteinExistence type="predicted"/>
<name>A0A372FX39_9ACTN</name>
<gene>
    <name evidence="1" type="ORF">D0Q02_18935</name>
</gene>
<dbReference type="EMBL" id="QVFU01000020">
    <property type="protein sequence ID" value="RFS45096.1"/>
    <property type="molecule type" value="Genomic_DNA"/>
</dbReference>
<organism evidence="1 2">
    <name type="scientific">Micromonospora craniellae</name>
    <dbReference type="NCBI Taxonomy" id="2294034"/>
    <lineage>
        <taxon>Bacteria</taxon>
        <taxon>Bacillati</taxon>
        <taxon>Actinomycetota</taxon>
        <taxon>Actinomycetes</taxon>
        <taxon>Micromonosporales</taxon>
        <taxon>Micromonosporaceae</taxon>
        <taxon>Micromonospora</taxon>
    </lineage>
</organism>
<evidence type="ECO:0000313" key="2">
    <source>
        <dbReference type="Proteomes" id="UP000262621"/>
    </source>
</evidence>
<dbReference type="Proteomes" id="UP000262621">
    <property type="component" value="Unassembled WGS sequence"/>
</dbReference>
<protein>
    <submittedName>
        <fullName evidence="1">Uncharacterized protein</fullName>
    </submittedName>
</protein>
<comment type="caution">
    <text evidence="1">The sequence shown here is derived from an EMBL/GenBank/DDBJ whole genome shotgun (WGS) entry which is preliminary data.</text>
</comment>
<reference evidence="1 2" key="1">
    <citation type="submission" date="2018-08" db="EMBL/GenBank/DDBJ databases">
        <title>Verrucosispora craniellae sp. nov., isolated from a marine sponge in the South China Sea.</title>
        <authorList>
            <person name="Li L."/>
            <person name="Lin H.W."/>
        </authorList>
    </citation>
    <scope>NUCLEOTIDE SEQUENCE [LARGE SCALE GENOMIC DNA]</scope>
    <source>
        <strain evidence="1 2">LHW63014</strain>
    </source>
</reference>